<evidence type="ECO:0008006" key="3">
    <source>
        <dbReference type="Google" id="ProtNLM"/>
    </source>
</evidence>
<dbReference type="Pfam" id="PF06299">
    <property type="entry name" value="DUF1045"/>
    <property type="match status" value="1"/>
</dbReference>
<dbReference type="PIRSF" id="PIRSF033328">
    <property type="entry name" value="Phest_Mll4975"/>
    <property type="match status" value="1"/>
</dbReference>
<dbReference type="Proteomes" id="UP000194161">
    <property type="component" value="Chromosome"/>
</dbReference>
<dbReference type="STRING" id="463040.CAL15_08400"/>
<protein>
    <recommendedName>
        <fullName evidence="3">Phosphonate metabolism protein</fullName>
    </recommendedName>
</protein>
<reference evidence="1 2" key="1">
    <citation type="submission" date="2017-05" db="EMBL/GenBank/DDBJ databases">
        <title>Complete and WGS of Bordetella genogroups.</title>
        <authorList>
            <person name="Spilker T."/>
            <person name="LiPuma J."/>
        </authorList>
    </citation>
    <scope>NUCLEOTIDE SEQUENCE [LARGE SCALE GENOMIC DNA]</scope>
    <source>
        <strain evidence="1 2">AU7206</strain>
    </source>
</reference>
<dbReference type="InterPro" id="IPR009389">
    <property type="entry name" value="DUF1045"/>
</dbReference>
<evidence type="ECO:0000313" key="2">
    <source>
        <dbReference type="Proteomes" id="UP000194161"/>
    </source>
</evidence>
<sequence>MPLAHRYALYLAPPEPWRSVGAQWLGRCADTGALLPPAPDGDPRQRTWTEAPRRYGLHATLKPPFRLRAGCSPTGLDEAVRRLAHSTAPFAVRLQCQSLRGFLAWRLAGDAAEQAPMQALAAEAVRRLDNWRAPPDETELARRRKLPLSASHEAMLERWGYPYVMEQFVFHITLTGTLAGPEQEAALRCIQGFSAPLLGTPMPVRDVSVYVQPGPGAPFVVARHYGFDGSAADGVGAVYLDGTLVR</sequence>
<dbReference type="RefSeq" id="WP_086078169.1">
    <property type="nucleotide sequence ID" value="NZ_CP021111.1"/>
</dbReference>
<name>A0A1W6ZC15_9BORD</name>
<proteinExistence type="predicted"/>
<evidence type="ECO:0000313" key="1">
    <source>
        <dbReference type="EMBL" id="ARP94404.1"/>
    </source>
</evidence>
<keyword evidence="2" id="KW-1185">Reference proteome</keyword>
<organism evidence="1 2">
    <name type="scientific">Bordetella genomosp. 13</name>
    <dbReference type="NCBI Taxonomy" id="463040"/>
    <lineage>
        <taxon>Bacteria</taxon>
        <taxon>Pseudomonadati</taxon>
        <taxon>Pseudomonadota</taxon>
        <taxon>Betaproteobacteria</taxon>
        <taxon>Burkholderiales</taxon>
        <taxon>Alcaligenaceae</taxon>
        <taxon>Bordetella</taxon>
    </lineage>
</organism>
<accession>A0A1W6ZC15</accession>
<dbReference type="AlphaFoldDB" id="A0A1W6ZC15"/>
<dbReference type="OrthoDB" id="5801437at2"/>
<dbReference type="KEGG" id="bgm:CAL15_08400"/>
<gene>
    <name evidence="1" type="ORF">CAL15_08400</name>
</gene>
<dbReference type="EMBL" id="CP021111">
    <property type="protein sequence ID" value="ARP94404.1"/>
    <property type="molecule type" value="Genomic_DNA"/>
</dbReference>